<proteinExistence type="predicted"/>
<dbReference type="EMBL" id="LKAM01000007">
    <property type="protein sequence ID" value="KUM47751.1"/>
    <property type="molecule type" value="Genomic_DNA"/>
</dbReference>
<reference evidence="1" key="1">
    <citation type="journal article" date="2015" name="Genome Biol. Evol.">
        <title>Organellar Genomes of White Spruce (Picea glauca): Assembly and Annotation.</title>
        <authorList>
            <person name="Jackman S.D."/>
            <person name="Warren R.L."/>
            <person name="Gibb E.A."/>
            <person name="Vandervalk B.P."/>
            <person name="Mohamadi H."/>
            <person name="Chu J."/>
            <person name="Raymond A."/>
            <person name="Pleasance S."/>
            <person name="Coope R."/>
            <person name="Wildung M.R."/>
            <person name="Ritland C.E."/>
            <person name="Bousquet J."/>
            <person name="Jones S.J."/>
            <person name="Bohlmann J."/>
            <person name="Birol I."/>
        </authorList>
    </citation>
    <scope>NUCLEOTIDE SEQUENCE [LARGE SCALE GENOMIC DNA]</scope>
    <source>
        <tissue evidence="1">Flushing bud</tissue>
    </source>
</reference>
<geneLocation type="mitochondrion" evidence="1"/>
<dbReference type="AlphaFoldDB" id="A0A124GN52"/>
<protein>
    <submittedName>
        <fullName evidence="1">Uncharacterized protein</fullName>
    </submittedName>
</protein>
<evidence type="ECO:0000313" key="1">
    <source>
        <dbReference type="EMBL" id="KUM47751.1"/>
    </source>
</evidence>
<comment type="caution">
    <text evidence="1">The sequence shown here is derived from an EMBL/GenBank/DDBJ whole genome shotgun (WGS) entry which is preliminary data.</text>
</comment>
<sequence length="75" mass="8454">MISVDTNEQIGFVPVCWTGKGGLKPNQLNDSRNLFSFSTKQVPLTLTQNVLKGLIKMEKTTTRPPNRSRIIRPIQ</sequence>
<accession>A0A124GN52</accession>
<name>A0A124GN52_PICGL</name>
<keyword evidence="1" id="KW-0496">Mitochondrion</keyword>
<gene>
    <name evidence="1" type="ORF">ABT39_MTgene5938</name>
</gene>
<organism evidence="1">
    <name type="scientific">Picea glauca</name>
    <name type="common">White spruce</name>
    <name type="synonym">Pinus glauca</name>
    <dbReference type="NCBI Taxonomy" id="3330"/>
    <lineage>
        <taxon>Eukaryota</taxon>
        <taxon>Viridiplantae</taxon>
        <taxon>Streptophyta</taxon>
        <taxon>Embryophyta</taxon>
        <taxon>Tracheophyta</taxon>
        <taxon>Spermatophyta</taxon>
        <taxon>Pinopsida</taxon>
        <taxon>Pinidae</taxon>
        <taxon>Conifers I</taxon>
        <taxon>Pinales</taxon>
        <taxon>Pinaceae</taxon>
        <taxon>Picea</taxon>
    </lineage>
</organism>